<dbReference type="EMBL" id="JAMYWD010000006">
    <property type="protein sequence ID" value="KAJ4969085.1"/>
    <property type="molecule type" value="Genomic_DNA"/>
</dbReference>
<dbReference type="InterPro" id="IPR011992">
    <property type="entry name" value="EF-hand-dom_pair"/>
</dbReference>
<gene>
    <name evidence="6" type="ORF">NE237_015786</name>
</gene>
<dbReference type="FunFam" id="1.10.238.10:FF:000302">
    <property type="entry name" value="Probable calcium-binding protein CML46"/>
    <property type="match status" value="1"/>
</dbReference>
<evidence type="ECO:0000256" key="4">
    <source>
        <dbReference type="SAM" id="Phobius"/>
    </source>
</evidence>
<evidence type="ECO:0000256" key="3">
    <source>
        <dbReference type="ARBA" id="ARBA00022837"/>
    </source>
</evidence>
<evidence type="ECO:0000256" key="1">
    <source>
        <dbReference type="ARBA" id="ARBA00022723"/>
    </source>
</evidence>
<dbReference type="SUPFAM" id="SSF47473">
    <property type="entry name" value="EF-hand"/>
    <property type="match status" value="1"/>
</dbReference>
<evidence type="ECO:0000313" key="7">
    <source>
        <dbReference type="Proteomes" id="UP001141806"/>
    </source>
</evidence>
<protein>
    <recommendedName>
        <fullName evidence="5">EF-hand domain-containing protein</fullName>
    </recommendedName>
</protein>
<reference evidence="6" key="1">
    <citation type="journal article" date="2023" name="Plant J.">
        <title>The genome of the king protea, Protea cynaroides.</title>
        <authorList>
            <person name="Chang J."/>
            <person name="Duong T.A."/>
            <person name="Schoeman C."/>
            <person name="Ma X."/>
            <person name="Roodt D."/>
            <person name="Barker N."/>
            <person name="Li Z."/>
            <person name="Van de Peer Y."/>
            <person name="Mizrachi E."/>
        </authorList>
    </citation>
    <scope>NUCLEOTIDE SEQUENCE</scope>
    <source>
        <tissue evidence="6">Young leaves</tissue>
    </source>
</reference>
<dbReference type="SMART" id="SM00054">
    <property type="entry name" value="EFh"/>
    <property type="match status" value="2"/>
</dbReference>
<feature type="domain" description="EF-hand" evidence="5">
    <location>
        <begin position="117"/>
        <end position="152"/>
    </location>
</feature>
<evidence type="ECO:0000259" key="5">
    <source>
        <dbReference type="PROSITE" id="PS50222"/>
    </source>
</evidence>
<dbReference type="PROSITE" id="PS00018">
    <property type="entry name" value="EF_HAND_1"/>
    <property type="match status" value="2"/>
</dbReference>
<dbReference type="InterPro" id="IPR002048">
    <property type="entry name" value="EF_hand_dom"/>
</dbReference>
<dbReference type="AlphaFoldDB" id="A0A9Q0QR94"/>
<keyword evidence="1" id="KW-0479">Metal-binding</keyword>
<proteinExistence type="predicted"/>
<dbReference type="PANTHER" id="PTHR10891">
    <property type="entry name" value="EF-HAND CALCIUM-BINDING DOMAIN CONTAINING PROTEIN"/>
    <property type="match status" value="1"/>
</dbReference>
<dbReference type="PROSITE" id="PS50222">
    <property type="entry name" value="EF_HAND_2"/>
    <property type="match status" value="2"/>
</dbReference>
<dbReference type="Pfam" id="PF13499">
    <property type="entry name" value="EF-hand_7"/>
    <property type="match status" value="1"/>
</dbReference>
<keyword evidence="3" id="KW-0106">Calcium</keyword>
<dbReference type="CDD" id="cd00051">
    <property type="entry name" value="EFh"/>
    <property type="match status" value="1"/>
</dbReference>
<comment type="caution">
    <text evidence="6">The sequence shown here is derived from an EMBL/GenBank/DDBJ whole genome shotgun (WGS) entry which is preliminary data.</text>
</comment>
<dbReference type="OrthoDB" id="26525at2759"/>
<accession>A0A9Q0QR94</accession>
<sequence>MAKLVSSSLALARFVGFFIFERILIWVFRIQRLNSSFLSLLQSKLDFVFGQSKDSKVWTELTNQNEKLEEERDDGKLFRGEVEMMMEKLGILVNRDDEKLQERLGLEELSGLFEEEPSFEELKEAFDVFDENKDGFIDAEELQRVLCNLGFVEGSEVLDCRRMIGAYDMNKDGKIDFGEFVKLMENSF</sequence>
<dbReference type="Gene3D" id="1.10.238.10">
    <property type="entry name" value="EF-hand"/>
    <property type="match status" value="1"/>
</dbReference>
<feature type="transmembrane region" description="Helical" evidence="4">
    <location>
        <begin position="6"/>
        <end position="28"/>
    </location>
</feature>
<organism evidence="6 7">
    <name type="scientific">Protea cynaroides</name>
    <dbReference type="NCBI Taxonomy" id="273540"/>
    <lineage>
        <taxon>Eukaryota</taxon>
        <taxon>Viridiplantae</taxon>
        <taxon>Streptophyta</taxon>
        <taxon>Embryophyta</taxon>
        <taxon>Tracheophyta</taxon>
        <taxon>Spermatophyta</taxon>
        <taxon>Magnoliopsida</taxon>
        <taxon>Proteales</taxon>
        <taxon>Proteaceae</taxon>
        <taxon>Protea</taxon>
    </lineage>
</organism>
<keyword evidence="7" id="KW-1185">Reference proteome</keyword>
<dbReference type="Proteomes" id="UP001141806">
    <property type="component" value="Unassembled WGS sequence"/>
</dbReference>
<dbReference type="GO" id="GO:0005509">
    <property type="term" value="F:calcium ion binding"/>
    <property type="evidence" value="ECO:0007669"/>
    <property type="project" value="InterPro"/>
</dbReference>
<feature type="domain" description="EF-hand" evidence="5">
    <location>
        <begin position="155"/>
        <end position="188"/>
    </location>
</feature>
<keyword evidence="4" id="KW-1133">Transmembrane helix</keyword>
<keyword evidence="4" id="KW-0812">Transmembrane</keyword>
<name>A0A9Q0QR94_9MAGN</name>
<keyword evidence="2" id="KW-0677">Repeat</keyword>
<dbReference type="InterPro" id="IPR039647">
    <property type="entry name" value="EF_hand_pair_protein_CML-like"/>
</dbReference>
<evidence type="ECO:0000313" key="6">
    <source>
        <dbReference type="EMBL" id="KAJ4969085.1"/>
    </source>
</evidence>
<keyword evidence="4" id="KW-0472">Membrane</keyword>
<evidence type="ECO:0000256" key="2">
    <source>
        <dbReference type="ARBA" id="ARBA00022737"/>
    </source>
</evidence>
<dbReference type="InterPro" id="IPR018247">
    <property type="entry name" value="EF_Hand_1_Ca_BS"/>
</dbReference>